<evidence type="ECO:0000313" key="2">
    <source>
        <dbReference type="EMBL" id="KXS11272.1"/>
    </source>
</evidence>
<dbReference type="Proteomes" id="UP000070544">
    <property type="component" value="Unassembled WGS sequence"/>
</dbReference>
<feature type="transmembrane region" description="Helical" evidence="1">
    <location>
        <begin position="9"/>
        <end position="29"/>
    </location>
</feature>
<dbReference type="AlphaFoldDB" id="A0A139A3A1"/>
<evidence type="ECO:0000313" key="3">
    <source>
        <dbReference type="Proteomes" id="UP000070544"/>
    </source>
</evidence>
<proteinExistence type="predicted"/>
<keyword evidence="1" id="KW-0812">Transmembrane</keyword>
<evidence type="ECO:0000256" key="1">
    <source>
        <dbReference type="SAM" id="Phobius"/>
    </source>
</evidence>
<keyword evidence="3" id="KW-1185">Reference proteome</keyword>
<gene>
    <name evidence="2" type="ORF">M427DRAFT_158315</name>
</gene>
<keyword evidence="1" id="KW-1133">Transmembrane helix</keyword>
<reference evidence="2 3" key="1">
    <citation type="journal article" date="2015" name="Genome Biol. Evol.">
        <title>Phylogenomic analyses indicate that early fungi evolved digesting cell walls of algal ancestors of land plants.</title>
        <authorList>
            <person name="Chang Y."/>
            <person name="Wang S."/>
            <person name="Sekimoto S."/>
            <person name="Aerts A.L."/>
            <person name="Choi C."/>
            <person name="Clum A."/>
            <person name="LaButti K.M."/>
            <person name="Lindquist E.A."/>
            <person name="Yee Ngan C."/>
            <person name="Ohm R.A."/>
            <person name="Salamov A.A."/>
            <person name="Grigoriev I.V."/>
            <person name="Spatafora J.W."/>
            <person name="Berbee M.L."/>
        </authorList>
    </citation>
    <scope>NUCLEOTIDE SEQUENCE [LARGE SCALE GENOMIC DNA]</scope>
    <source>
        <strain evidence="2 3">JEL478</strain>
    </source>
</reference>
<dbReference type="EMBL" id="KQ965804">
    <property type="protein sequence ID" value="KXS11272.1"/>
    <property type="molecule type" value="Genomic_DNA"/>
</dbReference>
<accession>A0A139A3A1</accession>
<name>A0A139A3A1_GONPJ</name>
<protein>
    <submittedName>
        <fullName evidence="2">Uncharacterized protein</fullName>
    </submittedName>
</protein>
<sequence>MGKLSARMAIYPFSVTVFGVGGFVGYAVFGNSGLAHLLRGCLLALTGVVNSLAFFLLDPSAGTMARQALSVSPDSLNRLVPLKRLLMWMAGVSASDVSMPTSSEASRVPPSSMS</sequence>
<organism evidence="2 3">
    <name type="scientific">Gonapodya prolifera (strain JEL478)</name>
    <name type="common">Monoblepharis prolifera</name>
    <dbReference type="NCBI Taxonomy" id="1344416"/>
    <lineage>
        <taxon>Eukaryota</taxon>
        <taxon>Fungi</taxon>
        <taxon>Fungi incertae sedis</taxon>
        <taxon>Chytridiomycota</taxon>
        <taxon>Chytridiomycota incertae sedis</taxon>
        <taxon>Monoblepharidomycetes</taxon>
        <taxon>Monoblepharidales</taxon>
        <taxon>Gonapodyaceae</taxon>
        <taxon>Gonapodya</taxon>
    </lineage>
</organism>
<feature type="transmembrane region" description="Helical" evidence="1">
    <location>
        <begin position="35"/>
        <end position="57"/>
    </location>
</feature>
<keyword evidence="1" id="KW-0472">Membrane</keyword>